<dbReference type="PANTHER" id="PTHR10877:SF197">
    <property type="entry name" value="POLYCYSTIC KIDNEY DISEASE PROTEIN 1-LIKE 2"/>
    <property type="match status" value="1"/>
</dbReference>
<dbReference type="SMART" id="SM00303">
    <property type="entry name" value="GPS"/>
    <property type="match status" value="1"/>
</dbReference>
<evidence type="ECO:0000256" key="3">
    <source>
        <dbReference type="ARBA" id="ARBA00022692"/>
    </source>
</evidence>
<dbReference type="SUPFAM" id="SSF49723">
    <property type="entry name" value="Lipase/lipooxygenase domain (PLAT/LH2 domain)"/>
    <property type="match status" value="1"/>
</dbReference>
<reference evidence="11" key="1">
    <citation type="journal article" date="2023" name="Science">
        <title>Genome structures resolve the early diversification of teleost fishes.</title>
        <authorList>
            <person name="Parey E."/>
            <person name="Louis A."/>
            <person name="Montfort J."/>
            <person name="Bouchez O."/>
            <person name="Roques C."/>
            <person name="Iampietro C."/>
            <person name="Lluch J."/>
            <person name="Castinel A."/>
            <person name="Donnadieu C."/>
            <person name="Desvignes T."/>
            <person name="Floi Bucao C."/>
            <person name="Jouanno E."/>
            <person name="Wen M."/>
            <person name="Mejri S."/>
            <person name="Dirks R."/>
            <person name="Jansen H."/>
            <person name="Henkel C."/>
            <person name="Chen W.J."/>
            <person name="Zahm M."/>
            <person name="Cabau C."/>
            <person name="Klopp C."/>
            <person name="Thompson A.W."/>
            <person name="Robinson-Rechavi M."/>
            <person name="Braasch I."/>
            <person name="Lecointre G."/>
            <person name="Bobe J."/>
            <person name="Postlethwait J.H."/>
            <person name="Berthelot C."/>
            <person name="Roest Crollius H."/>
            <person name="Guiguen Y."/>
        </authorList>
    </citation>
    <scope>NUCLEOTIDE SEQUENCE</scope>
    <source>
        <strain evidence="11">WJC10195</strain>
    </source>
</reference>
<dbReference type="GO" id="GO:0016020">
    <property type="term" value="C:membrane"/>
    <property type="evidence" value="ECO:0007669"/>
    <property type="project" value="UniProtKB-SubCell"/>
</dbReference>
<feature type="transmembrane region" description="Helical" evidence="8">
    <location>
        <begin position="471"/>
        <end position="494"/>
    </location>
</feature>
<feature type="transmembrane region" description="Helical" evidence="8">
    <location>
        <begin position="947"/>
        <end position="970"/>
    </location>
</feature>
<gene>
    <name evidence="11" type="ORF">SKAU_G00345460</name>
</gene>
<proteinExistence type="inferred from homology"/>
<dbReference type="AlphaFoldDB" id="A0A9Q1IFH9"/>
<keyword evidence="3 8" id="KW-0812">Transmembrane</keyword>
<dbReference type="FunFam" id="2.60.60.20:FF:000008">
    <property type="entry name" value="Polycystic kidney disease 1-like 2, isoform CRA_a"/>
    <property type="match status" value="1"/>
</dbReference>
<dbReference type="InterPro" id="IPR001024">
    <property type="entry name" value="PLAT/LH2_dom"/>
</dbReference>
<accession>A0A9Q1IFH9</accession>
<dbReference type="EMBL" id="JAINUF010000016">
    <property type="protein sequence ID" value="KAJ8339913.1"/>
    <property type="molecule type" value="Genomic_DNA"/>
</dbReference>
<evidence type="ECO:0000256" key="8">
    <source>
        <dbReference type="SAM" id="Phobius"/>
    </source>
</evidence>
<dbReference type="InterPro" id="IPR000203">
    <property type="entry name" value="GPS"/>
</dbReference>
<dbReference type="InterPro" id="IPR057244">
    <property type="entry name" value="GAIN_B"/>
</dbReference>
<evidence type="ECO:0000256" key="1">
    <source>
        <dbReference type="ARBA" id="ARBA00004370"/>
    </source>
</evidence>
<feature type="transmembrane region" description="Helical" evidence="8">
    <location>
        <begin position="679"/>
        <end position="697"/>
    </location>
</feature>
<comment type="caution">
    <text evidence="7">Lacks conserved residue(s) required for the propagation of feature annotation.</text>
</comment>
<sequence length="1001" mass="112713">MMIRPIGEFKRHGEVEAKEPCIVYLHHHASCGSAGFIGNSNGVTENSESGMPPGGPSHKISIRSLMPYRKDAGSVMRMVKDKLENGTASLLVAVEILEMEELAIFHLSFDHKVAFIKSLMNATVNLDPEEVNVAEKYTLVFKCAAAIALISKTQCEGEGVEQTKALSALIFELYELLSMQLLLTGEGPIILRHPTATIYLVRLEPKELDNFVIGDPGKEVSCQLPSFSAMESALGDMPKVNVQMYSFELNPLRADSNETINGKVCSLVLTGRNRREIKLQNMSEMVQIFLPRRKQRDAPAADFTNLTINKNTVVTISFNITDTDSAVIFKMEPSKIVSLQLLLAYNRTPNATDFDHSTILRNTSYRWLITPEMLSVGQGDWTAQVFLVNYTDGKESMQLGIMSFITKCMFWNKENYTWSTNGCLVGLESEPHLTQCLCNHLTVFGSSVFVMPNQVDLSQTAELFAKVSENYVVVVMLSVFFGVYLILLFWAIYADKQAFIKKKMTLLADNHPCAQYNYLLNVQTGHRRGAGTTAQVELTLVGTEGQSTHRHLTDPQKPVFERGGVDMFLLSTPFSLGELESIRVRHDNSGKNPDWYLNKVTIQDMQLRKYWHFLCSSWLSSTKGEGVIKKTFHSAESAEINSFRNLFQTRTSSGFRDEHIWVSVVDPPRRSPFTRAQRVSCCMCLLLCTMAINIMFWNKPQDKQSPVVFNIGSLHVTWQDIIIGLESGLLMFPINILIISIFRTIKPRLLRTDKSKGGAQERRRVPTVDTFLKDTEDLVTILSRNKKNNVPPLEKNLESFNDLCAALTSIQGVLQLMQGLGEDNEDDHWGHCSQFLLYYLSHLQDVLVQIGDGPFSSQEDYQWVQSTLALLQKKAELMYSAHAPRGLSTAPKEKKKAGCWLPWWFVFVGWFLLLSISGISTFFTLLYGFVYGKESSTQWAISLALSLFQSIFILQPLKVVGVAIFFALVLKTVAVDESAEVECLLKEQREKCKLYSQRSTP</sequence>
<dbReference type="InterPro" id="IPR042060">
    <property type="entry name" value="PLAT_polycystin1"/>
</dbReference>
<dbReference type="PANTHER" id="PTHR10877">
    <property type="entry name" value="POLYCYSTIN FAMILY MEMBER"/>
    <property type="match status" value="1"/>
</dbReference>
<evidence type="ECO:0000313" key="11">
    <source>
        <dbReference type="EMBL" id="KAJ8339913.1"/>
    </source>
</evidence>
<dbReference type="SMART" id="SM00308">
    <property type="entry name" value="LH2"/>
    <property type="match status" value="1"/>
</dbReference>
<dbReference type="OrthoDB" id="2121937at2759"/>
<dbReference type="Pfam" id="PF01825">
    <property type="entry name" value="GPS"/>
    <property type="match status" value="1"/>
</dbReference>
<feature type="transmembrane region" description="Helical" evidence="8">
    <location>
        <begin position="901"/>
        <end position="927"/>
    </location>
</feature>
<evidence type="ECO:0000259" key="10">
    <source>
        <dbReference type="PROSITE" id="PS50221"/>
    </source>
</evidence>
<feature type="domain" description="PLAT" evidence="9">
    <location>
        <begin position="516"/>
        <end position="633"/>
    </location>
</feature>
<feature type="transmembrane region" description="Helical" evidence="8">
    <location>
        <begin position="717"/>
        <end position="742"/>
    </location>
</feature>
<dbReference type="Pfam" id="PF01477">
    <property type="entry name" value="PLAT"/>
    <property type="match status" value="1"/>
</dbReference>
<dbReference type="Gene3D" id="2.60.220.50">
    <property type="match status" value="1"/>
</dbReference>
<dbReference type="GO" id="GO:0050982">
    <property type="term" value="P:detection of mechanical stimulus"/>
    <property type="evidence" value="ECO:0007669"/>
    <property type="project" value="TreeGrafter"/>
</dbReference>
<evidence type="ECO:0000256" key="2">
    <source>
        <dbReference type="ARBA" id="ARBA00007200"/>
    </source>
</evidence>
<dbReference type="PROSITE" id="PS50095">
    <property type="entry name" value="PLAT"/>
    <property type="match status" value="1"/>
</dbReference>
<evidence type="ECO:0000256" key="7">
    <source>
        <dbReference type="PROSITE-ProRule" id="PRU00152"/>
    </source>
</evidence>
<comment type="subcellular location">
    <subcellularLocation>
        <location evidence="1">Membrane</location>
    </subcellularLocation>
</comment>
<dbReference type="PROSITE" id="PS50221">
    <property type="entry name" value="GAIN_B"/>
    <property type="match status" value="1"/>
</dbReference>
<evidence type="ECO:0000256" key="6">
    <source>
        <dbReference type="ARBA" id="ARBA00023157"/>
    </source>
</evidence>
<dbReference type="CDD" id="cd01752">
    <property type="entry name" value="PLAT_polycystin"/>
    <property type="match status" value="1"/>
</dbReference>
<evidence type="ECO:0000256" key="5">
    <source>
        <dbReference type="ARBA" id="ARBA00023136"/>
    </source>
</evidence>
<keyword evidence="5 8" id="KW-0472">Membrane</keyword>
<evidence type="ECO:0008006" key="13">
    <source>
        <dbReference type="Google" id="ProtNLM"/>
    </source>
</evidence>
<protein>
    <recommendedName>
        <fullName evidence="13">Polycystic kidney disease protein 1-like 2</fullName>
    </recommendedName>
</protein>
<dbReference type="Proteomes" id="UP001152622">
    <property type="component" value="Chromosome 16"/>
</dbReference>
<evidence type="ECO:0000259" key="9">
    <source>
        <dbReference type="PROSITE" id="PS50095"/>
    </source>
</evidence>
<evidence type="ECO:0000256" key="4">
    <source>
        <dbReference type="ARBA" id="ARBA00022989"/>
    </source>
</evidence>
<keyword evidence="6" id="KW-1015">Disulfide bond</keyword>
<dbReference type="Gene3D" id="2.60.60.20">
    <property type="entry name" value="PLAT/LH2 domain"/>
    <property type="match status" value="1"/>
</dbReference>
<organism evidence="11 12">
    <name type="scientific">Synaphobranchus kaupii</name>
    <name type="common">Kaup's arrowtooth eel</name>
    <dbReference type="NCBI Taxonomy" id="118154"/>
    <lineage>
        <taxon>Eukaryota</taxon>
        <taxon>Metazoa</taxon>
        <taxon>Chordata</taxon>
        <taxon>Craniata</taxon>
        <taxon>Vertebrata</taxon>
        <taxon>Euteleostomi</taxon>
        <taxon>Actinopterygii</taxon>
        <taxon>Neopterygii</taxon>
        <taxon>Teleostei</taxon>
        <taxon>Anguilliformes</taxon>
        <taxon>Synaphobranchidae</taxon>
        <taxon>Synaphobranchus</taxon>
    </lineage>
</organism>
<comment type="similarity">
    <text evidence="2">Belongs to the polycystin family.</text>
</comment>
<dbReference type="GO" id="GO:0005262">
    <property type="term" value="F:calcium channel activity"/>
    <property type="evidence" value="ECO:0007669"/>
    <property type="project" value="TreeGrafter"/>
</dbReference>
<dbReference type="InterPro" id="IPR046338">
    <property type="entry name" value="GAIN_dom_sf"/>
</dbReference>
<dbReference type="InterPro" id="IPR036392">
    <property type="entry name" value="PLAT/LH2_dom_sf"/>
</dbReference>
<comment type="caution">
    <text evidence="11">The sequence shown here is derived from an EMBL/GenBank/DDBJ whole genome shotgun (WGS) entry which is preliminary data.</text>
</comment>
<evidence type="ECO:0000313" key="12">
    <source>
        <dbReference type="Proteomes" id="UP001152622"/>
    </source>
</evidence>
<dbReference type="InterPro" id="IPR051223">
    <property type="entry name" value="Polycystin"/>
</dbReference>
<keyword evidence="12" id="KW-1185">Reference proteome</keyword>
<keyword evidence="4 8" id="KW-1133">Transmembrane helix</keyword>
<name>A0A9Q1IFH9_SYNKA</name>
<feature type="domain" description="GAIN-B" evidence="10">
    <location>
        <begin position="302"/>
        <end position="456"/>
    </location>
</feature>